<feature type="region of interest" description="Disordered" evidence="2">
    <location>
        <begin position="242"/>
        <end position="269"/>
    </location>
</feature>
<evidence type="ECO:0000313" key="3">
    <source>
        <dbReference type="Proteomes" id="UP000095287"/>
    </source>
</evidence>
<organism evidence="3 4">
    <name type="scientific">Steinernema glaseri</name>
    <dbReference type="NCBI Taxonomy" id="37863"/>
    <lineage>
        <taxon>Eukaryota</taxon>
        <taxon>Metazoa</taxon>
        <taxon>Ecdysozoa</taxon>
        <taxon>Nematoda</taxon>
        <taxon>Chromadorea</taxon>
        <taxon>Rhabditida</taxon>
        <taxon>Tylenchina</taxon>
        <taxon>Panagrolaimomorpha</taxon>
        <taxon>Strongyloidoidea</taxon>
        <taxon>Steinernematidae</taxon>
        <taxon>Steinernema</taxon>
    </lineage>
</organism>
<keyword evidence="3" id="KW-1185">Reference proteome</keyword>
<sequence>VSIGTHITLELPIVILATPLSGPSIEYRPFVAGAQPFNDSDEADKKRLSDVDFSFAPRYPVLLAKAPVATVVNGVPQTPCNTAANGGTPATNDAGVEVAAGALKEALMHASEQKAETEEEEDAHRMAEMKEELERLADEVKDEIQKVQKEAEEEVAKAAKSAKEKAEREPQISEVLQKAEEILEESLEVPEEPKEVEESLEVTLEEPKEEEALAEKVLEERSEETLVNGDVVVHRQVEVKKTEDEDGETVTTTTTTEIRHETRVLSGDQ</sequence>
<dbReference type="WBParaSite" id="L893_g1360.t1">
    <property type="protein sequence ID" value="L893_g1360.t1"/>
    <property type="gene ID" value="L893_g1360"/>
</dbReference>
<feature type="coiled-coil region" evidence="1">
    <location>
        <begin position="100"/>
        <end position="169"/>
    </location>
</feature>
<accession>A0A1I7Y8M6</accession>
<evidence type="ECO:0000256" key="1">
    <source>
        <dbReference type="SAM" id="Coils"/>
    </source>
</evidence>
<feature type="region of interest" description="Disordered" evidence="2">
    <location>
        <begin position="185"/>
        <end position="210"/>
    </location>
</feature>
<evidence type="ECO:0000256" key="2">
    <source>
        <dbReference type="SAM" id="MobiDB-lite"/>
    </source>
</evidence>
<name>A0A1I7Y8M6_9BILA</name>
<feature type="compositionally biased region" description="Acidic residues" evidence="2">
    <location>
        <begin position="198"/>
        <end position="209"/>
    </location>
</feature>
<protein>
    <submittedName>
        <fullName evidence="4">DUF2382 domain-containing protein</fullName>
    </submittedName>
</protein>
<keyword evidence="1" id="KW-0175">Coiled coil</keyword>
<dbReference type="AlphaFoldDB" id="A0A1I7Y8M6"/>
<dbReference type="Proteomes" id="UP000095287">
    <property type="component" value="Unplaced"/>
</dbReference>
<proteinExistence type="predicted"/>
<reference evidence="4" key="1">
    <citation type="submission" date="2016-11" db="UniProtKB">
        <authorList>
            <consortium name="WormBaseParasite"/>
        </authorList>
    </citation>
    <scope>IDENTIFICATION</scope>
</reference>
<evidence type="ECO:0000313" key="4">
    <source>
        <dbReference type="WBParaSite" id="L893_g1360.t1"/>
    </source>
</evidence>